<evidence type="ECO:0000313" key="8">
    <source>
        <dbReference type="EMBL" id="MEQ4482726.1"/>
    </source>
</evidence>
<evidence type="ECO:0000313" key="9">
    <source>
        <dbReference type="Proteomes" id="UP001493487"/>
    </source>
</evidence>
<organism evidence="8 9">
    <name type="scientific">Cohnella silvisoli</name>
    <dbReference type="NCBI Taxonomy" id="2873699"/>
    <lineage>
        <taxon>Bacteria</taxon>
        <taxon>Bacillati</taxon>
        <taxon>Bacillota</taxon>
        <taxon>Bacilli</taxon>
        <taxon>Bacillales</taxon>
        <taxon>Paenibacillaceae</taxon>
        <taxon>Cohnella</taxon>
    </lineage>
</organism>
<proteinExistence type="predicted"/>
<dbReference type="EMBL" id="JASKHM010000005">
    <property type="protein sequence ID" value="MEQ4482726.1"/>
    <property type="molecule type" value="Genomic_DNA"/>
</dbReference>
<protein>
    <submittedName>
        <fullName evidence="8">Response regulator</fullName>
    </submittedName>
</protein>
<dbReference type="PROSITE" id="PS50110">
    <property type="entry name" value="RESPONSE_REGULATORY"/>
    <property type="match status" value="1"/>
</dbReference>
<dbReference type="InterPro" id="IPR001789">
    <property type="entry name" value="Sig_transdc_resp-reg_receiver"/>
</dbReference>
<dbReference type="Gene3D" id="3.40.50.2300">
    <property type="match status" value="1"/>
</dbReference>
<evidence type="ECO:0000256" key="3">
    <source>
        <dbReference type="ARBA" id="ARBA00023125"/>
    </source>
</evidence>
<accession>A0ABV1KT57</accession>
<dbReference type="RefSeq" id="WP_232185441.1">
    <property type="nucleotide sequence ID" value="NZ_JAIOAP010000005.1"/>
</dbReference>
<dbReference type="InterPro" id="IPR009057">
    <property type="entry name" value="Homeodomain-like_sf"/>
</dbReference>
<dbReference type="PANTHER" id="PTHR43214">
    <property type="entry name" value="TWO-COMPONENT RESPONSE REGULATOR"/>
    <property type="match status" value="1"/>
</dbReference>
<sequence length="164" mass="18847">MLRLIIVDNEPNIVRGIKQLLEEEAPFELDVYCAISAEEALQLLNKMKIDIALLDIRMPGMNGLELQAKIMEQWPQCKVVFLSGYDDFTFIQTALRNGRAVAHFLVTKLKSYIDHHLDEDLSLDRLSEIVYLNPTYLSRLLKQQAGQGVSQYIMDLRLTNPVIR</sequence>
<dbReference type="InterPro" id="IPR018060">
    <property type="entry name" value="HTH_AraC"/>
</dbReference>
<dbReference type="InterPro" id="IPR011006">
    <property type="entry name" value="CheY-like_superfamily"/>
</dbReference>
<evidence type="ECO:0000256" key="5">
    <source>
        <dbReference type="PROSITE-ProRule" id="PRU00169"/>
    </source>
</evidence>
<keyword evidence="3" id="KW-0238">DNA-binding</keyword>
<name>A0ABV1KT57_9BACL</name>
<keyword evidence="4" id="KW-0804">Transcription</keyword>
<dbReference type="PROSITE" id="PS01124">
    <property type="entry name" value="HTH_ARAC_FAMILY_2"/>
    <property type="match status" value="1"/>
</dbReference>
<dbReference type="PANTHER" id="PTHR43214:SF43">
    <property type="entry name" value="TWO-COMPONENT RESPONSE REGULATOR"/>
    <property type="match status" value="1"/>
</dbReference>
<keyword evidence="2" id="KW-0805">Transcription regulation</keyword>
<dbReference type="CDD" id="cd17536">
    <property type="entry name" value="REC_YesN-like"/>
    <property type="match status" value="1"/>
</dbReference>
<dbReference type="Gene3D" id="1.10.10.60">
    <property type="entry name" value="Homeodomain-like"/>
    <property type="match status" value="1"/>
</dbReference>
<dbReference type="InterPro" id="IPR039420">
    <property type="entry name" value="WalR-like"/>
</dbReference>
<dbReference type="Pfam" id="PF00072">
    <property type="entry name" value="Response_reg"/>
    <property type="match status" value="1"/>
</dbReference>
<gene>
    <name evidence="8" type="ORF">QJS35_09990</name>
</gene>
<feature type="modified residue" description="4-aspartylphosphate" evidence="5">
    <location>
        <position position="55"/>
    </location>
</feature>
<feature type="domain" description="Response regulatory" evidence="7">
    <location>
        <begin position="3"/>
        <end position="117"/>
    </location>
</feature>
<evidence type="ECO:0000259" key="6">
    <source>
        <dbReference type="PROSITE" id="PS01124"/>
    </source>
</evidence>
<reference evidence="8 9" key="1">
    <citation type="journal article" date="2023" name="Genome Announc.">
        <title>Pan-Genome Analyses of the Genus Cohnella and Proposal of the Novel Species Cohnella silvisoli sp. nov., Isolated from Forest Soil.</title>
        <authorList>
            <person name="Wang C."/>
            <person name="Mao L."/>
            <person name="Bao G."/>
            <person name="Zhu H."/>
        </authorList>
    </citation>
    <scope>NUCLEOTIDE SEQUENCE [LARGE SCALE GENOMIC DNA]</scope>
    <source>
        <strain evidence="8 9">NL03-T5-1</strain>
    </source>
</reference>
<dbReference type="SMART" id="SM00448">
    <property type="entry name" value="REC"/>
    <property type="match status" value="1"/>
</dbReference>
<keyword evidence="1 5" id="KW-0597">Phosphoprotein</keyword>
<evidence type="ECO:0000259" key="7">
    <source>
        <dbReference type="PROSITE" id="PS50110"/>
    </source>
</evidence>
<evidence type="ECO:0000256" key="2">
    <source>
        <dbReference type="ARBA" id="ARBA00023015"/>
    </source>
</evidence>
<keyword evidence="9" id="KW-1185">Reference proteome</keyword>
<dbReference type="Pfam" id="PF00165">
    <property type="entry name" value="HTH_AraC"/>
    <property type="match status" value="1"/>
</dbReference>
<feature type="domain" description="HTH araC/xylS-type" evidence="6">
    <location>
        <begin position="107"/>
        <end position="164"/>
    </location>
</feature>
<dbReference type="SUPFAM" id="SSF52172">
    <property type="entry name" value="CheY-like"/>
    <property type="match status" value="1"/>
</dbReference>
<dbReference type="Proteomes" id="UP001493487">
    <property type="component" value="Unassembled WGS sequence"/>
</dbReference>
<dbReference type="SUPFAM" id="SSF46689">
    <property type="entry name" value="Homeodomain-like"/>
    <property type="match status" value="1"/>
</dbReference>
<comment type="caution">
    <text evidence="8">The sequence shown here is derived from an EMBL/GenBank/DDBJ whole genome shotgun (WGS) entry which is preliminary data.</text>
</comment>
<evidence type="ECO:0000256" key="1">
    <source>
        <dbReference type="ARBA" id="ARBA00022553"/>
    </source>
</evidence>
<evidence type="ECO:0000256" key="4">
    <source>
        <dbReference type="ARBA" id="ARBA00023163"/>
    </source>
</evidence>